<sequence>MFRQGKPRAFIHNLRLASMLSFVAGVVNISGVLSIHTLTTNVTGHFAFFSEYFVQGHYQVALDFVSYIAAFLLGAFCCGFLVEVLLRKKPAISHTIPMLLETAILIIAAFANASIPTEWLARVLLFSMGLQNALVTKISQATVRTTHLTGLFTDLGIELSQLFFYRNTPSTKKLSRSIYLRLAIIAFFFLGGVIGGFLYTEIRLYTLLLAAGALLTALAYDNLRFGFHYYVRKMRSKA</sequence>
<evidence type="ECO:0000313" key="2">
    <source>
        <dbReference type="EMBL" id="MBT1689135.1"/>
    </source>
</evidence>
<gene>
    <name evidence="2" type="ORF">KK078_21390</name>
</gene>
<evidence type="ECO:0000313" key="3">
    <source>
        <dbReference type="Proteomes" id="UP001319180"/>
    </source>
</evidence>
<keyword evidence="3" id="KW-1185">Reference proteome</keyword>
<feature type="transmembrane region" description="Helical" evidence="1">
    <location>
        <begin position="205"/>
        <end position="227"/>
    </location>
</feature>
<feature type="transmembrane region" description="Helical" evidence="1">
    <location>
        <begin position="178"/>
        <end position="199"/>
    </location>
</feature>
<dbReference type="InterPro" id="IPR010699">
    <property type="entry name" value="DUF1275"/>
</dbReference>
<keyword evidence="1" id="KW-1133">Transmembrane helix</keyword>
<feature type="transmembrane region" description="Helical" evidence="1">
    <location>
        <begin position="20"/>
        <end position="44"/>
    </location>
</feature>
<accession>A0AAP2GK19</accession>
<evidence type="ECO:0000256" key="1">
    <source>
        <dbReference type="SAM" id="Phobius"/>
    </source>
</evidence>
<dbReference type="AlphaFoldDB" id="A0AAP2GK19"/>
<protein>
    <submittedName>
        <fullName evidence="2">DUF1275 family protein</fullName>
    </submittedName>
</protein>
<dbReference type="EMBL" id="JAHESC010000036">
    <property type="protein sequence ID" value="MBT1689135.1"/>
    <property type="molecule type" value="Genomic_DNA"/>
</dbReference>
<reference evidence="2 3" key="1">
    <citation type="submission" date="2021-05" db="EMBL/GenBank/DDBJ databases">
        <title>A Polyphasic approach of four new species of the genus Ohtaekwangia: Ohtaekwangia histidinii sp. nov., Ohtaekwangia cretensis sp. nov., Ohtaekwangia indiensis sp. nov., Ohtaekwangia reichenbachii sp. nov. from diverse environment.</title>
        <authorList>
            <person name="Octaviana S."/>
        </authorList>
    </citation>
    <scope>NUCLEOTIDE SEQUENCE [LARGE SCALE GENOMIC DNA]</scope>
    <source>
        <strain evidence="2 3">PWU37</strain>
    </source>
</reference>
<feature type="transmembrane region" description="Helical" evidence="1">
    <location>
        <begin position="64"/>
        <end position="86"/>
    </location>
</feature>
<dbReference type="PANTHER" id="PTHR37314:SF4">
    <property type="entry name" value="UPF0700 TRANSMEMBRANE PROTEIN YOAK"/>
    <property type="match status" value="1"/>
</dbReference>
<keyword evidence="1" id="KW-0472">Membrane</keyword>
<comment type="caution">
    <text evidence="2">The sequence shown here is derived from an EMBL/GenBank/DDBJ whole genome shotgun (WGS) entry which is preliminary data.</text>
</comment>
<name>A0AAP2GK19_9BACT</name>
<keyword evidence="1" id="KW-0812">Transmembrane</keyword>
<dbReference type="Pfam" id="PF06912">
    <property type="entry name" value="DUF1275"/>
    <property type="match status" value="1"/>
</dbReference>
<feature type="transmembrane region" description="Helical" evidence="1">
    <location>
        <begin position="148"/>
        <end position="166"/>
    </location>
</feature>
<dbReference type="Proteomes" id="UP001319180">
    <property type="component" value="Unassembled WGS sequence"/>
</dbReference>
<proteinExistence type="predicted"/>
<organism evidence="2 3">
    <name type="scientific">Dawidia soli</name>
    <dbReference type="NCBI Taxonomy" id="2782352"/>
    <lineage>
        <taxon>Bacteria</taxon>
        <taxon>Pseudomonadati</taxon>
        <taxon>Bacteroidota</taxon>
        <taxon>Cytophagia</taxon>
        <taxon>Cytophagales</taxon>
        <taxon>Chryseotaleaceae</taxon>
        <taxon>Dawidia</taxon>
    </lineage>
</organism>
<dbReference type="PANTHER" id="PTHR37314">
    <property type="entry name" value="SLR0142 PROTEIN"/>
    <property type="match status" value="1"/>
</dbReference>
<feature type="transmembrane region" description="Helical" evidence="1">
    <location>
        <begin position="98"/>
        <end position="115"/>
    </location>
</feature>